<evidence type="ECO:0000313" key="3">
    <source>
        <dbReference type="Proteomes" id="UP000054217"/>
    </source>
</evidence>
<dbReference type="InParanoid" id="A0A0C3NKG6"/>
<feature type="compositionally biased region" description="Polar residues" evidence="1">
    <location>
        <begin position="1"/>
        <end position="19"/>
    </location>
</feature>
<protein>
    <submittedName>
        <fullName evidence="2">Uncharacterized protein</fullName>
    </submittedName>
</protein>
<dbReference type="HOGENOM" id="CLU_3088233_0_0_1"/>
<keyword evidence="3" id="KW-1185">Reference proteome</keyword>
<evidence type="ECO:0000256" key="1">
    <source>
        <dbReference type="SAM" id="MobiDB-lite"/>
    </source>
</evidence>
<gene>
    <name evidence="2" type="ORF">M404DRAFT_1003122</name>
</gene>
<proteinExistence type="predicted"/>
<accession>A0A0C3NKG6</accession>
<name>A0A0C3NKG6_PISTI</name>
<dbReference type="Proteomes" id="UP000054217">
    <property type="component" value="Unassembled WGS sequence"/>
</dbReference>
<feature type="region of interest" description="Disordered" evidence="1">
    <location>
        <begin position="1"/>
        <end position="33"/>
    </location>
</feature>
<organism evidence="2 3">
    <name type="scientific">Pisolithus tinctorius Marx 270</name>
    <dbReference type="NCBI Taxonomy" id="870435"/>
    <lineage>
        <taxon>Eukaryota</taxon>
        <taxon>Fungi</taxon>
        <taxon>Dikarya</taxon>
        <taxon>Basidiomycota</taxon>
        <taxon>Agaricomycotina</taxon>
        <taxon>Agaricomycetes</taxon>
        <taxon>Agaricomycetidae</taxon>
        <taxon>Boletales</taxon>
        <taxon>Sclerodermatineae</taxon>
        <taxon>Pisolithaceae</taxon>
        <taxon>Pisolithus</taxon>
    </lineage>
</organism>
<evidence type="ECO:0000313" key="2">
    <source>
        <dbReference type="EMBL" id="KIO01425.1"/>
    </source>
</evidence>
<dbReference type="EMBL" id="KN831988">
    <property type="protein sequence ID" value="KIO01425.1"/>
    <property type="molecule type" value="Genomic_DNA"/>
</dbReference>
<reference evidence="2 3" key="1">
    <citation type="submission" date="2014-04" db="EMBL/GenBank/DDBJ databases">
        <authorList>
            <consortium name="DOE Joint Genome Institute"/>
            <person name="Kuo A."/>
            <person name="Kohler A."/>
            <person name="Costa M.D."/>
            <person name="Nagy L.G."/>
            <person name="Floudas D."/>
            <person name="Copeland A."/>
            <person name="Barry K.W."/>
            <person name="Cichocki N."/>
            <person name="Veneault-Fourrey C."/>
            <person name="LaButti K."/>
            <person name="Lindquist E.A."/>
            <person name="Lipzen A."/>
            <person name="Lundell T."/>
            <person name="Morin E."/>
            <person name="Murat C."/>
            <person name="Sun H."/>
            <person name="Tunlid A."/>
            <person name="Henrissat B."/>
            <person name="Grigoriev I.V."/>
            <person name="Hibbett D.S."/>
            <person name="Martin F."/>
            <person name="Nordberg H.P."/>
            <person name="Cantor M.N."/>
            <person name="Hua S.X."/>
        </authorList>
    </citation>
    <scope>NUCLEOTIDE SEQUENCE [LARGE SCALE GENOMIC DNA]</scope>
    <source>
        <strain evidence="2 3">Marx 270</strain>
    </source>
</reference>
<sequence length="52" mass="5725">MRQTQALFNPNPRLSTADSDISGRLLKDSPSSSQIQSASCAVTYVRPLRVIF</sequence>
<reference evidence="3" key="2">
    <citation type="submission" date="2015-01" db="EMBL/GenBank/DDBJ databases">
        <title>Evolutionary Origins and Diversification of the Mycorrhizal Mutualists.</title>
        <authorList>
            <consortium name="DOE Joint Genome Institute"/>
            <consortium name="Mycorrhizal Genomics Consortium"/>
            <person name="Kohler A."/>
            <person name="Kuo A."/>
            <person name="Nagy L.G."/>
            <person name="Floudas D."/>
            <person name="Copeland A."/>
            <person name="Barry K.W."/>
            <person name="Cichocki N."/>
            <person name="Veneault-Fourrey C."/>
            <person name="LaButti K."/>
            <person name="Lindquist E.A."/>
            <person name="Lipzen A."/>
            <person name="Lundell T."/>
            <person name="Morin E."/>
            <person name="Murat C."/>
            <person name="Riley R."/>
            <person name="Ohm R."/>
            <person name="Sun H."/>
            <person name="Tunlid A."/>
            <person name="Henrissat B."/>
            <person name="Grigoriev I.V."/>
            <person name="Hibbett D.S."/>
            <person name="Martin F."/>
        </authorList>
    </citation>
    <scope>NUCLEOTIDE SEQUENCE [LARGE SCALE GENOMIC DNA]</scope>
    <source>
        <strain evidence="3">Marx 270</strain>
    </source>
</reference>
<dbReference type="AlphaFoldDB" id="A0A0C3NKG6"/>